<organism evidence="7 8">
    <name type="scientific">Aestuariivirga litoralis</name>
    <dbReference type="NCBI Taxonomy" id="2650924"/>
    <lineage>
        <taxon>Bacteria</taxon>
        <taxon>Pseudomonadati</taxon>
        <taxon>Pseudomonadota</taxon>
        <taxon>Alphaproteobacteria</taxon>
        <taxon>Hyphomicrobiales</taxon>
        <taxon>Aestuariivirgaceae</taxon>
        <taxon>Aestuariivirga</taxon>
    </lineage>
</organism>
<dbReference type="InterPro" id="IPR000477">
    <property type="entry name" value="RT_dom"/>
</dbReference>
<evidence type="ECO:0000256" key="5">
    <source>
        <dbReference type="ARBA" id="ARBA00022918"/>
    </source>
</evidence>
<dbReference type="Pfam" id="PF00078">
    <property type="entry name" value="RVT_1"/>
    <property type="match status" value="1"/>
</dbReference>
<keyword evidence="3" id="KW-0479">Metal-binding</keyword>
<feature type="domain" description="Reverse transcriptase" evidence="6">
    <location>
        <begin position="51"/>
        <end position="226"/>
    </location>
</feature>
<dbReference type="InterPro" id="IPR000123">
    <property type="entry name" value="Reverse_transcriptase_msDNA"/>
</dbReference>
<evidence type="ECO:0000313" key="7">
    <source>
        <dbReference type="EMBL" id="PZF76324.1"/>
    </source>
</evidence>
<dbReference type="GO" id="GO:0003723">
    <property type="term" value="F:RNA binding"/>
    <property type="evidence" value="ECO:0007669"/>
    <property type="project" value="InterPro"/>
</dbReference>
<comment type="caution">
    <text evidence="7">The sequence shown here is derived from an EMBL/GenBank/DDBJ whole genome shotgun (WGS) entry which is preliminary data.</text>
</comment>
<evidence type="ECO:0000256" key="3">
    <source>
        <dbReference type="ARBA" id="ARBA00022723"/>
    </source>
</evidence>
<keyword evidence="1" id="KW-0808">Transferase</keyword>
<evidence type="ECO:0000256" key="4">
    <source>
        <dbReference type="ARBA" id="ARBA00022842"/>
    </source>
</evidence>
<dbReference type="CDD" id="cd03487">
    <property type="entry name" value="RT_Bac_retron_II"/>
    <property type="match status" value="1"/>
</dbReference>
<keyword evidence="8" id="KW-1185">Reference proteome</keyword>
<dbReference type="GO" id="GO:0046872">
    <property type="term" value="F:metal ion binding"/>
    <property type="evidence" value="ECO:0007669"/>
    <property type="project" value="UniProtKB-KW"/>
</dbReference>
<evidence type="ECO:0000313" key="8">
    <source>
        <dbReference type="Proteomes" id="UP000248795"/>
    </source>
</evidence>
<keyword evidence="4" id="KW-0460">Magnesium</keyword>
<evidence type="ECO:0000256" key="2">
    <source>
        <dbReference type="ARBA" id="ARBA00022695"/>
    </source>
</evidence>
<dbReference type="GO" id="GO:0003964">
    <property type="term" value="F:RNA-directed DNA polymerase activity"/>
    <property type="evidence" value="ECO:0007669"/>
    <property type="project" value="UniProtKB-KW"/>
</dbReference>
<dbReference type="AlphaFoldDB" id="A0A2W2B7R9"/>
<keyword evidence="2" id="KW-0548">Nucleotidyltransferase</keyword>
<sequence>MRINQKAYALHQSPLFKVRSKKRLCAVLRISPGDLRQLTKSHGVLYSEFEVEKKDGSPRGVENPRRDLKLVQARIARLLSRITPPDYLFCPVKGRSYVSNAAHHAGQRIVRCLDIRKYFPSTPSRRVYWFFHSVMQCERDVAAALASLATYKGHLPTGSPLSPIMAFFAHYDVWEAVAALCKANGYRLTVYIDDVTISGASLSPSVIWDVKRIIHGAGLRYHKEKHFVDRPAEVTGVVIEGVNLRPPNRHLKSITETRKALGRKLSSKRITELESRLTGLQGTLAQIAAHDAK</sequence>
<name>A0A2W2B7R9_9HYPH</name>
<evidence type="ECO:0000259" key="6">
    <source>
        <dbReference type="Pfam" id="PF00078"/>
    </source>
</evidence>
<protein>
    <submittedName>
        <fullName evidence="7">RNA-directed DNA polymerase</fullName>
    </submittedName>
</protein>
<gene>
    <name evidence="7" type="ORF">DK847_14145</name>
</gene>
<dbReference type="Proteomes" id="UP000248795">
    <property type="component" value="Unassembled WGS sequence"/>
</dbReference>
<reference evidence="8" key="1">
    <citation type="submission" date="2018-06" db="EMBL/GenBank/DDBJ databases">
        <title>Aestuariibacter litoralis strain KCTC 52945T.</title>
        <authorList>
            <person name="Li X."/>
            <person name="Salam N."/>
            <person name="Li J.-L."/>
            <person name="Chen Y.-M."/>
            <person name="Yang Z.-W."/>
            <person name="Zhang L.-Y."/>
            <person name="Han M.-X."/>
            <person name="Xiao M."/>
            <person name="Li W.-J."/>
        </authorList>
    </citation>
    <scope>NUCLEOTIDE SEQUENCE [LARGE SCALE GENOMIC DNA]</scope>
    <source>
        <strain evidence="8">KCTC 52945</strain>
    </source>
</reference>
<keyword evidence="5 7" id="KW-0695">RNA-directed DNA polymerase</keyword>
<accession>A0A2W2B7R9</accession>
<evidence type="ECO:0000256" key="1">
    <source>
        <dbReference type="ARBA" id="ARBA00022679"/>
    </source>
</evidence>
<dbReference type="PRINTS" id="PR00866">
    <property type="entry name" value="RNADNAPOLMS"/>
</dbReference>
<dbReference type="EMBL" id="QKVK01000006">
    <property type="protein sequence ID" value="PZF76324.1"/>
    <property type="molecule type" value="Genomic_DNA"/>
</dbReference>
<proteinExistence type="predicted"/>